<keyword evidence="7" id="KW-0479">Metal-binding</keyword>
<dbReference type="InterPro" id="IPR036388">
    <property type="entry name" value="WH-like_DNA-bd_sf"/>
</dbReference>
<dbReference type="GO" id="GO:1900376">
    <property type="term" value="P:regulation of secondary metabolite biosynthetic process"/>
    <property type="evidence" value="ECO:0007669"/>
    <property type="project" value="TreeGrafter"/>
</dbReference>
<reference evidence="8 9" key="1">
    <citation type="submission" date="2015-11" db="EMBL/GenBank/DDBJ databases">
        <title>Genomic analysis of 38 Legionella species identifies large and diverse effector repertoires.</title>
        <authorList>
            <person name="Burstein D."/>
            <person name="Amaro F."/>
            <person name="Zusman T."/>
            <person name="Lifshitz Z."/>
            <person name="Cohen O."/>
            <person name="Gilbert J.A."/>
            <person name="Pupko T."/>
            <person name="Shuman H.A."/>
            <person name="Segal G."/>
        </authorList>
    </citation>
    <scope>NUCLEOTIDE SEQUENCE [LARGE SCALE GENOMIC DNA]</scope>
    <source>
        <strain evidence="8 9">CDC#1442-AUS-E</strain>
    </source>
</reference>
<dbReference type="OrthoDB" id="9801127at2"/>
<dbReference type="GO" id="GO:0008270">
    <property type="term" value="F:zinc ion binding"/>
    <property type="evidence" value="ECO:0007669"/>
    <property type="project" value="TreeGrafter"/>
</dbReference>
<dbReference type="AlphaFoldDB" id="A0A0W0Y0V6"/>
<dbReference type="GO" id="GO:0045892">
    <property type="term" value="P:negative regulation of DNA-templated transcription"/>
    <property type="evidence" value="ECO:0007669"/>
    <property type="project" value="TreeGrafter"/>
</dbReference>
<dbReference type="InterPro" id="IPR043135">
    <property type="entry name" value="Fur_C"/>
</dbReference>
<evidence type="ECO:0000256" key="1">
    <source>
        <dbReference type="ARBA" id="ARBA00007957"/>
    </source>
</evidence>
<proteinExistence type="inferred from homology"/>
<dbReference type="InterPro" id="IPR002481">
    <property type="entry name" value="FUR"/>
</dbReference>
<dbReference type="RefSeq" id="WP_058507845.1">
    <property type="nucleotide sequence ID" value="NZ_CAAAIK010000001.1"/>
</dbReference>
<keyword evidence="5" id="KW-0238">DNA-binding</keyword>
<dbReference type="PATRIC" id="fig|45073.5.peg.1859"/>
<protein>
    <submittedName>
        <fullName evidence="8">Transcriptional regulator np20, Fur family</fullName>
    </submittedName>
</protein>
<evidence type="ECO:0000256" key="4">
    <source>
        <dbReference type="ARBA" id="ARBA00023015"/>
    </source>
</evidence>
<dbReference type="Gene3D" id="1.10.10.10">
    <property type="entry name" value="Winged helix-like DNA-binding domain superfamily/Winged helix DNA-binding domain"/>
    <property type="match status" value="1"/>
</dbReference>
<dbReference type="GO" id="GO:0005829">
    <property type="term" value="C:cytosol"/>
    <property type="evidence" value="ECO:0007669"/>
    <property type="project" value="TreeGrafter"/>
</dbReference>
<keyword evidence="3 7" id="KW-0862">Zinc</keyword>
<dbReference type="InterPro" id="IPR036390">
    <property type="entry name" value="WH_DNA-bd_sf"/>
</dbReference>
<dbReference type="PANTHER" id="PTHR33202">
    <property type="entry name" value="ZINC UPTAKE REGULATION PROTEIN"/>
    <property type="match status" value="1"/>
</dbReference>
<dbReference type="PANTHER" id="PTHR33202:SF6">
    <property type="entry name" value="ZINC UPTAKE REGULATION PROTEIN"/>
    <property type="match status" value="1"/>
</dbReference>
<feature type="binding site" evidence="7">
    <location>
        <position position="96"/>
    </location>
    <ligand>
        <name>Zn(2+)</name>
        <dbReference type="ChEBI" id="CHEBI:29105"/>
    </ligand>
</feature>
<feature type="binding site" evidence="7">
    <location>
        <position position="136"/>
    </location>
    <ligand>
        <name>Zn(2+)</name>
        <dbReference type="ChEBI" id="CHEBI:29105"/>
    </ligand>
</feature>
<feature type="binding site" evidence="7">
    <location>
        <position position="139"/>
    </location>
    <ligand>
        <name>Zn(2+)</name>
        <dbReference type="ChEBI" id="CHEBI:29105"/>
    </ligand>
</feature>
<sequence>MYPERFNQYCNGLVNRLTSLRKSILYILWSANRPLKAYEILELLLETKINAQPPTVYRVLDYFVFSGLVHKVESIQCYTLCQQPEQHLPSELLMVCNHCHKVQEVYDNQLRQLFKKITENSHFNLGQAAIELKGLCQVCEEQGCMTCQPD</sequence>
<evidence type="ECO:0000256" key="3">
    <source>
        <dbReference type="ARBA" id="ARBA00022833"/>
    </source>
</evidence>
<keyword evidence="9" id="KW-1185">Reference proteome</keyword>
<gene>
    <name evidence="8" type="ORF">Lqui_1762</name>
</gene>
<evidence type="ECO:0000256" key="2">
    <source>
        <dbReference type="ARBA" id="ARBA00022491"/>
    </source>
</evidence>
<dbReference type="GO" id="GO:0000976">
    <property type="term" value="F:transcription cis-regulatory region binding"/>
    <property type="evidence" value="ECO:0007669"/>
    <property type="project" value="TreeGrafter"/>
</dbReference>
<dbReference type="Proteomes" id="UP000054618">
    <property type="component" value="Unassembled WGS sequence"/>
</dbReference>
<dbReference type="SUPFAM" id="SSF46785">
    <property type="entry name" value="Winged helix' DNA-binding domain"/>
    <property type="match status" value="1"/>
</dbReference>
<comment type="cofactor">
    <cofactor evidence="7">
        <name>Zn(2+)</name>
        <dbReference type="ChEBI" id="CHEBI:29105"/>
    </cofactor>
    <text evidence="7">Binds 1 zinc ion per subunit.</text>
</comment>
<evidence type="ECO:0000313" key="8">
    <source>
        <dbReference type="EMBL" id="KTD50437.1"/>
    </source>
</evidence>
<keyword evidence="2" id="KW-0678">Repressor</keyword>
<name>A0A0W0Y0V6_9GAMM</name>
<evidence type="ECO:0000256" key="5">
    <source>
        <dbReference type="ARBA" id="ARBA00023125"/>
    </source>
</evidence>
<organism evidence="8 9">
    <name type="scientific">Legionella quinlivanii</name>
    <dbReference type="NCBI Taxonomy" id="45073"/>
    <lineage>
        <taxon>Bacteria</taxon>
        <taxon>Pseudomonadati</taxon>
        <taxon>Pseudomonadota</taxon>
        <taxon>Gammaproteobacteria</taxon>
        <taxon>Legionellales</taxon>
        <taxon>Legionellaceae</taxon>
        <taxon>Legionella</taxon>
    </lineage>
</organism>
<dbReference type="GO" id="GO:0003700">
    <property type="term" value="F:DNA-binding transcription factor activity"/>
    <property type="evidence" value="ECO:0007669"/>
    <property type="project" value="InterPro"/>
</dbReference>
<keyword evidence="6" id="KW-0804">Transcription</keyword>
<dbReference type="EMBL" id="LNYS01000008">
    <property type="protein sequence ID" value="KTD50437.1"/>
    <property type="molecule type" value="Genomic_DNA"/>
</dbReference>
<comment type="caution">
    <text evidence="8">The sequence shown here is derived from an EMBL/GenBank/DDBJ whole genome shotgun (WGS) entry which is preliminary data.</text>
</comment>
<dbReference type="Gene3D" id="3.30.1490.190">
    <property type="match status" value="1"/>
</dbReference>
<evidence type="ECO:0000313" key="9">
    <source>
        <dbReference type="Proteomes" id="UP000054618"/>
    </source>
</evidence>
<comment type="similarity">
    <text evidence="1">Belongs to the Fur family.</text>
</comment>
<evidence type="ECO:0000256" key="6">
    <source>
        <dbReference type="ARBA" id="ARBA00023163"/>
    </source>
</evidence>
<accession>A0A0W0Y0V6</accession>
<evidence type="ECO:0000256" key="7">
    <source>
        <dbReference type="PIRSR" id="PIRSR602481-1"/>
    </source>
</evidence>
<feature type="binding site" evidence="7">
    <location>
        <position position="99"/>
    </location>
    <ligand>
        <name>Zn(2+)</name>
        <dbReference type="ChEBI" id="CHEBI:29105"/>
    </ligand>
</feature>
<dbReference type="Pfam" id="PF01475">
    <property type="entry name" value="FUR"/>
    <property type="match status" value="1"/>
</dbReference>
<keyword evidence="4" id="KW-0805">Transcription regulation</keyword>
<dbReference type="STRING" id="45073.Lqui_1762"/>